<name>A0ABY8Q674_9RHOB</name>
<evidence type="ECO:0000256" key="3">
    <source>
        <dbReference type="ARBA" id="ARBA00022475"/>
    </source>
</evidence>
<dbReference type="PANTHER" id="PTHR30151">
    <property type="entry name" value="ALKANE SULFONATE ABC TRANSPORTER-RELATED, MEMBRANE SUBUNIT"/>
    <property type="match status" value="1"/>
</dbReference>
<proteinExistence type="inferred from homology"/>
<dbReference type="RefSeq" id="WP_281466564.1">
    <property type="nucleotide sequence ID" value="NZ_CP124535.1"/>
</dbReference>
<comment type="subcellular location">
    <subcellularLocation>
        <location evidence="1 7">Cell membrane</location>
        <topology evidence="1 7">Multi-pass membrane protein</topology>
    </subcellularLocation>
</comment>
<accession>A0ABY8Q674</accession>
<keyword evidence="3" id="KW-1003">Cell membrane</keyword>
<evidence type="ECO:0000256" key="5">
    <source>
        <dbReference type="ARBA" id="ARBA00022989"/>
    </source>
</evidence>
<evidence type="ECO:0000256" key="2">
    <source>
        <dbReference type="ARBA" id="ARBA00022448"/>
    </source>
</evidence>
<dbReference type="EMBL" id="CP124535">
    <property type="protein sequence ID" value="WGV16329.1"/>
    <property type="molecule type" value="Genomic_DNA"/>
</dbReference>
<feature type="transmembrane region" description="Helical" evidence="7">
    <location>
        <begin position="77"/>
        <end position="103"/>
    </location>
</feature>
<comment type="similarity">
    <text evidence="7">Belongs to the binding-protein-dependent transport system permease family.</text>
</comment>
<protein>
    <submittedName>
        <fullName evidence="9">ABC transporter permease</fullName>
    </submittedName>
</protein>
<evidence type="ECO:0000256" key="7">
    <source>
        <dbReference type="RuleBase" id="RU363032"/>
    </source>
</evidence>
<evidence type="ECO:0000256" key="1">
    <source>
        <dbReference type="ARBA" id="ARBA00004651"/>
    </source>
</evidence>
<keyword evidence="10" id="KW-1185">Reference proteome</keyword>
<gene>
    <name evidence="9" type="ORF">QF092_00510</name>
</gene>
<organism evidence="9 10">
    <name type="scientific">Fuscovulum ytuae</name>
    <dbReference type="NCBI Taxonomy" id="3042299"/>
    <lineage>
        <taxon>Bacteria</taxon>
        <taxon>Pseudomonadati</taxon>
        <taxon>Pseudomonadota</taxon>
        <taxon>Alphaproteobacteria</taxon>
        <taxon>Rhodobacterales</taxon>
        <taxon>Paracoccaceae</taxon>
        <taxon>Fuscovulum</taxon>
    </lineage>
</organism>
<reference evidence="9 10" key="1">
    <citation type="submission" date="2023-04" db="EMBL/GenBank/DDBJ databases">
        <title>YMD61, complete Genome.</title>
        <authorList>
            <person name="Zhang J."/>
        </authorList>
    </citation>
    <scope>NUCLEOTIDE SEQUENCE [LARGE SCALE GENOMIC DNA]</scope>
    <source>
        <strain evidence="9 10">YMD61</strain>
    </source>
</reference>
<sequence>MVAARAPLVIRYSVAMSPPAAPTFRDRLILLASLAGFVAFWWALAAAKADPRLLPPPPTVFADFLTELSSGRLLHHLWATLLRVALAFGLAMVIGTILGVTLGRMPRLNRWLDPWVLIFLNLPALVLIVLCYLWIGLNEVAAIAAVTLNKTAMVLVTMREGARALAPELDDLARAFALPPAQRLRHIVLPQLAPFFAVSARAGLAVIWKIVLVVEFLGRSNGIGFQIHLKFQLFDISGVLVYALAFVAVMLVIDLALIQPAERRANRWRR</sequence>
<dbReference type="Proteomes" id="UP001230978">
    <property type="component" value="Chromosome"/>
</dbReference>
<keyword evidence="6 7" id="KW-0472">Membrane</keyword>
<dbReference type="InterPro" id="IPR000515">
    <property type="entry name" value="MetI-like"/>
</dbReference>
<evidence type="ECO:0000313" key="10">
    <source>
        <dbReference type="Proteomes" id="UP001230978"/>
    </source>
</evidence>
<dbReference type="Gene3D" id="1.10.3720.10">
    <property type="entry name" value="MetI-like"/>
    <property type="match status" value="1"/>
</dbReference>
<feature type="transmembrane region" description="Helical" evidence="7">
    <location>
        <begin position="239"/>
        <end position="258"/>
    </location>
</feature>
<dbReference type="InterPro" id="IPR035906">
    <property type="entry name" value="MetI-like_sf"/>
</dbReference>
<feature type="domain" description="ABC transmembrane type-1" evidence="8">
    <location>
        <begin position="77"/>
        <end position="259"/>
    </location>
</feature>
<dbReference type="CDD" id="cd06261">
    <property type="entry name" value="TM_PBP2"/>
    <property type="match status" value="1"/>
</dbReference>
<feature type="transmembrane region" description="Helical" evidence="7">
    <location>
        <begin position="115"/>
        <end position="135"/>
    </location>
</feature>
<dbReference type="PANTHER" id="PTHR30151:SF38">
    <property type="entry name" value="ALIPHATIC SULFONATES TRANSPORT PERMEASE PROTEIN SSUC-RELATED"/>
    <property type="match status" value="1"/>
</dbReference>
<evidence type="ECO:0000259" key="8">
    <source>
        <dbReference type="PROSITE" id="PS50928"/>
    </source>
</evidence>
<keyword evidence="5 7" id="KW-1133">Transmembrane helix</keyword>
<dbReference type="Pfam" id="PF00528">
    <property type="entry name" value="BPD_transp_1"/>
    <property type="match status" value="1"/>
</dbReference>
<evidence type="ECO:0000256" key="6">
    <source>
        <dbReference type="ARBA" id="ARBA00023136"/>
    </source>
</evidence>
<keyword evidence="2 7" id="KW-0813">Transport</keyword>
<evidence type="ECO:0000256" key="4">
    <source>
        <dbReference type="ARBA" id="ARBA00022692"/>
    </source>
</evidence>
<dbReference type="PROSITE" id="PS50928">
    <property type="entry name" value="ABC_TM1"/>
    <property type="match status" value="1"/>
</dbReference>
<dbReference type="SUPFAM" id="SSF161098">
    <property type="entry name" value="MetI-like"/>
    <property type="match status" value="1"/>
</dbReference>
<keyword evidence="4 7" id="KW-0812">Transmembrane</keyword>
<evidence type="ECO:0000313" key="9">
    <source>
        <dbReference type="EMBL" id="WGV16329.1"/>
    </source>
</evidence>